<feature type="region of interest" description="Disordered" evidence="1">
    <location>
        <begin position="426"/>
        <end position="470"/>
    </location>
</feature>
<organism evidence="2 3">
    <name type="scientific">Mycena metata</name>
    <dbReference type="NCBI Taxonomy" id="1033252"/>
    <lineage>
        <taxon>Eukaryota</taxon>
        <taxon>Fungi</taxon>
        <taxon>Dikarya</taxon>
        <taxon>Basidiomycota</taxon>
        <taxon>Agaricomycotina</taxon>
        <taxon>Agaricomycetes</taxon>
        <taxon>Agaricomycetidae</taxon>
        <taxon>Agaricales</taxon>
        <taxon>Marasmiineae</taxon>
        <taxon>Mycenaceae</taxon>
        <taxon>Mycena</taxon>
    </lineage>
</organism>
<proteinExistence type="predicted"/>
<comment type="caution">
    <text evidence="2">The sequence shown here is derived from an EMBL/GenBank/DDBJ whole genome shotgun (WGS) entry which is preliminary data.</text>
</comment>
<evidence type="ECO:0000313" key="3">
    <source>
        <dbReference type="Proteomes" id="UP001215598"/>
    </source>
</evidence>
<evidence type="ECO:0000313" key="2">
    <source>
        <dbReference type="EMBL" id="KAJ7729766.1"/>
    </source>
</evidence>
<dbReference type="AlphaFoldDB" id="A0AAD7MS98"/>
<dbReference type="Proteomes" id="UP001215598">
    <property type="component" value="Unassembled WGS sequence"/>
</dbReference>
<dbReference type="EMBL" id="JARKIB010000163">
    <property type="protein sequence ID" value="KAJ7729766.1"/>
    <property type="molecule type" value="Genomic_DNA"/>
</dbReference>
<accession>A0AAD7MS98</accession>
<sequence length="504" mass="56725">MSLRATPRFASQPQRLSDEILLTIFRETLLPSWMTDLILPPTLPPFRKDASCAELYTTRTITEVSKAWYNLGVGLLYEKITLRRLNQLSALLGALEAQESLRHLVRSFDITFLGPQYFFEYHDFEIRKIVELCPRLSHFGYFPPQNDSCHTIEGQLLPSTSSSAITSLGFSDIPGWLLQPALIQHCRNLRSLSLPLSPPMAPNTLMHMPISPDTRRRYKEEEARPLSFDNLQVLHLTLFSGSVIRDTWSMPRLQRVSLCGTMKDSMTGLLAPFGGTITSLSLYNLEFPDEPARPGQRPIRIPGPASVLILQGVLDSCPKLDHLALSVLIFDRALQQPTITAMDIFCLGWNAPEADVLLSLSTRFPALQTLRTLDESMRVLRDIPRSFPESTEFARIWEWASGHSDDASSDSEDSDWRTAVYCSSNLAEDGDEGDHDYSPGSDDDDDTSVKDASESGSDSDAMSCITVDDTDVFTEENLTELLEEEEKEEEDRCLMQHHYLLICP</sequence>
<protein>
    <submittedName>
        <fullName evidence="2">Uncharacterized protein</fullName>
    </submittedName>
</protein>
<gene>
    <name evidence="2" type="ORF">B0H16DRAFT_1586293</name>
</gene>
<reference evidence="2" key="1">
    <citation type="submission" date="2023-03" db="EMBL/GenBank/DDBJ databases">
        <title>Massive genome expansion in bonnet fungi (Mycena s.s.) driven by repeated elements and novel gene families across ecological guilds.</title>
        <authorList>
            <consortium name="Lawrence Berkeley National Laboratory"/>
            <person name="Harder C.B."/>
            <person name="Miyauchi S."/>
            <person name="Viragh M."/>
            <person name="Kuo A."/>
            <person name="Thoen E."/>
            <person name="Andreopoulos B."/>
            <person name="Lu D."/>
            <person name="Skrede I."/>
            <person name="Drula E."/>
            <person name="Henrissat B."/>
            <person name="Morin E."/>
            <person name="Kohler A."/>
            <person name="Barry K."/>
            <person name="LaButti K."/>
            <person name="Morin E."/>
            <person name="Salamov A."/>
            <person name="Lipzen A."/>
            <person name="Mereny Z."/>
            <person name="Hegedus B."/>
            <person name="Baldrian P."/>
            <person name="Stursova M."/>
            <person name="Weitz H."/>
            <person name="Taylor A."/>
            <person name="Grigoriev I.V."/>
            <person name="Nagy L.G."/>
            <person name="Martin F."/>
            <person name="Kauserud H."/>
        </authorList>
    </citation>
    <scope>NUCLEOTIDE SEQUENCE</scope>
    <source>
        <strain evidence="2">CBHHK182m</strain>
    </source>
</reference>
<name>A0AAD7MS98_9AGAR</name>
<evidence type="ECO:0000256" key="1">
    <source>
        <dbReference type="SAM" id="MobiDB-lite"/>
    </source>
</evidence>
<keyword evidence="3" id="KW-1185">Reference proteome</keyword>